<evidence type="ECO:0008006" key="11">
    <source>
        <dbReference type="Google" id="ProtNLM"/>
    </source>
</evidence>
<reference evidence="9 10" key="1">
    <citation type="journal article" date="2020" name="G3 (Bethesda)">
        <title>Improved Reference Genome for Cyclotella cryptica CCMP332, a Model for Cell Wall Morphogenesis, Salinity Adaptation, and Lipid Production in Diatoms (Bacillariophyta).</title>
        <authorList>
            <person name="Roberts W.R."/>
            <person name="Downey K.M."/>
            <person name="Ruck E.C."/>
            <person name="Traller J.C."/>
            <person name="Alverson A.J."/>
        </authorList>
    </citation>
    <scope>NUCLEOTIDE SEQUENCE [LARGE SCALE GENOMIC DNA]</scope>
    <source>
        <strain evidence="9 10">CCMP332</strain>
    </source>
</reference>
<keyword evidence="10" id="KW-1185">Reference proteome</keyword>
<keyword evidence="3" id="KW-0547">Nucleotide-binding</keyword>
<dbReference type="GO" id="GO:0016301">
    <property type="term" value="F:kinase activity"/>
    <property type="evidence" value="ECO:0007669"/>
    <property type="project" value="UniProtKB-KW"/>
</dbReference>
<evidence type="ECO:0000313" key="10">
    <source>
        <dbReference type="Proteomes" id="UP001516023"/>
    </source>
</evidence>
<evidence type="ECO:0000256" key="3">
    <source>
        <dbReference type="ARBA" id="ARBA00022741"/>
    </source>
</evidence>
<name>A0ABD3QZN9_9STRA</name>
<dbReference type="GO" id="GO:0005524">
    <property type="term" value="F:ATP binding"/>
    <property type="evidence" value="ECO:0007669"/>
    <property type="project" value="UniProtKB-KW"/>
</dbReference>
<dbReference type="AlphaFoldDB" id="A0ABD3QZN9"/>
<evidence type="ECO:0000256" key="2">
    <source>
        <dbReference type="ARBA" id="ARBA00022679"/>
    </source>
</evidence>
<protein>
    <recommendedName>
        <fullName evidence="11">1-phosphatidylinositol 4-kinase</fullName>
    </recommendedName>
</protein>
<accession>A0ABD3QZN9</accession>
<feature type="region of interest" description="Disordered" evidence="6">
    <location>
        <begin position="580"/>
        <end position="604"/>
    </location>
</feature>
<dbReference type="EMBL" id="JABMIG020000002">
    <property type="protein sequence ID" value="KAL3805714.1"/>
    <property type="molecule type" value="Genomic_DNA"/>
</dbReference>
<dbReference type="InterPro" id="IPR000626">
    <property type="entry name" value="Ubiquitin-like_dom"/>
</dbReference>
<dbReference type="InterPro" id="IPR000403">
    <property type="entry name" value="PI3/4_kinase_cat_dom"/>
</dbReference>
<evidence type="ECO:0000256" key="4">
    <source>
        <dbReference type="ARBA" id="ARBA00022777"/>
    </source>
</evidence>
<sequence length="795" mass="87148">MSHHASLGRNNDSSISDLKIFIKDVHDKNGRKRPLTVKPWATVKDVKDLLCKHLHVAPHLQKIYFGPLLTRATELPNHRTLQDAGIYRSGETLFLKIKGAELAAPSISSLRCKVNDVCVSSSLLDLTPKSLQRMVQQARRGLAVGLKPALAPDGSGGSYFLSDARKSRVGVFKPADEEPFAENNPRGYVSSNGEDNLRRGIRPGELCLRECAAFLLDHDGFSNVPMTTLAEARHPALHVNGACWTLAEGGAAVGIHSLKGSMTNICSAGASSTANELPNKVGSFQEYVHAECSMDDMSPSKLSIDEVHKIAILDIRLMNADRNAANILCQRIPEDPDHFRLIPIDHGYSLRSCADVAWFDWCWLDWPQTKEPLSKSAKEYVLNLDVEADARLLRERLGFKNDVLDYFRASCHVLKSGVRAGLTLYEIASEILCRNDASGEIPSKLENLTSMAMELAMSAVHNGRFHHSTASLALQEQLASPYTINMQQSKPSVTPFIKSRPVVRSVSSSIFSRTASSLGGESVFTDELSFKTPPPAMAHSSLSDNSSNDGYSTASAPEEYEAEDWAAAVLAVADESMNADFSRDRATSESSDSTENSKLSKSPVGFWYVPPGSSTVRHESSDAEDDEFISWTFSEAADCPTASADQDDNGRHSHTISSSSNLSKILQDEEAGFLGFSLDDPESHSNKEDVVSNWPLSSDRPPSSSNNFSSSVAASTPCYPQNKTFVRSMSYSAFSSASNNTSDEPNVRKGFANNMAIRNGLSSNQEDELFRTYFLKFVDLLIVRETERLVHCKQQ</sequence>
<proteinExistence type="inferred from homology"/>
<organism evidence="9 10">
    <name type="scientific">Cyclotella cryptica</name>
    <dbReference type="NCBI Taxonomy" id="29204"/>
    <lineage>
        <taxon>Eukaryota</taxon>
        <taxon>Sar</taxon>
        <taxon>Stramenopiles</taxon>
        <taxon>Ochrophyta</taxon>
        <taxon>Bacillariophyta</taxon>
        <taxon>Coscinodiscophyceae</taxon>
        <taxon>Thalassiosirophycidae</taxon>
        <taxon>Stephanodiscales</taxon>
        <taxon>Stephanodiscaceae</taxon>
        <taxon>Cyclotella</taxon>
    </lineage>
</organism>
<dbReference type="PANTHER" id="PTHR45800:SF11">
    <property type="entry name" value="PHOSPHATIDYLINOSITOL 3-KINASE-RELATED PROTEIN KINASE"/>
    <property type="match status" value="1"/>
</dbReference>
<dbReference type="InterPro" id="IPR044571">
    <property type="entry name" value="P4KG1-8"/>
</dbReference>
<evidence type="ECO:0000256" key="1">
    <source>
        <dbReference type="ARBA" id="ARBA00008941"/>
    </source>
</evidence>
<evidence type="ECO:0000313" key="9">
    <source>
        <dbReference type="EMBL" id="KAL3805714.1"/>
    </source>
</evidence>
<feature type="domain" description="Ubiquitin-like" evidence="7">
    <location>
        <begin position="18"/>
        <end position="86"/>
    </location>
</feature>
<feature type="compositionally biased region" description="Low complexity" evidence="6">
    <location>
        <begin position="697"/>
        <end position="714"/>
    </location>
</feature>
<dbReference type="Proteomes" id="UP001516023">
    <property type="component" value="Unassembled WGS sequence"/>
</dbReference>
<feature type="region of interest" description="Disordered" evidence="6">
    <location>
        <begin position="676"/>
        <end position="714"/>
    </location>
</feature>
<dbReference type="Gene3D" id="3.10.20.90">
    <property type="entry name" value="Phosphatidylinositol 3-kinase Catalytic Subunit, Chain A, domain 1"/>
    <property type="match status" value="1"/>
</dbReference>
<evidence type="ECO:0000259" key="8">
    <source>
        <dbReference type="PROSITE" id="PS50290"/>
    </source>
</evidence>
<evidence type="ECO:0000259" key="7">
    <source>
        <dbReference type="PROSITE" id="PS50053"/>
    </source>
</evidence>
<dbReference type="Pfam" id="PF00454">
    <property type="entry name" value="PI3_PI4_kinase"/>
    <property type="match status" value="1"/>
</dbReference>
<comment type="caution">
    <text evidence="9">The sequence shown here is derived from an EMBL/GenBank/DDBJ whole genome shotgun (WGS) entry which is preliminary data.</text>
</comment>
<evidence type="ECO:0000256" key="6">
    <source>
        <dbReference type="SAM" id="MobiDB-lite"/>
    </source>
</evidence>
<gene>
    <name evidence="9" type="ORF">HJC23_005958</name>
</gene>
<keyword evidence="4" id="KW-0418">Kinase</keyword>
<dbReference type="PROSITE" id="PS50290">
    <property type="entry name" value="PI3_4_KINASE_3"/>
    <property type="match status" value="1"/>
</dbReference>
<evidence type="ECO:0000256" key="5">
    <source>
        <dbReference type="ARBA" id="ARBA00022840"/>
    </source>
</evidence>
<feature type="region of interest" description="Disordered" evidence="6">
    <location>
        <begin position="534"/>
        <end position="558"/>
    </location>
</feature>
<dbReference type="PROSITE" id="PS50053">
    <property type="entry name" value="UBIQUITIN_2"/>
    <property type="match status" value="1"/>
</dbReference>
<feature type="compositionally biased region" description="Polar residues" evidence="6">
    <location>
        <begin position="540"/>
        <end position="555"/>
    </location>
</feature>
<feature type="domain" description="PI3K/PI4K catalytic" evidence="8">
    <location>
        <begin position="145"/>
        <end position="464"/>
    </location>
</feature>
<keyword evidence="2" id="KW-0808">Transferase</keyword>
<comment type="similarity">
    <text evidence="1">Belongs to the PI3/PI4-kinase family. Type II PI4K subfamily.</text>
</comment>
<feature type="compositionally biased region" description="Polar residues" evidence="6">
    <location>
        <begin position="588"/>
        <end position="600"/>
    </location>
</feature>
<dbReference type="InterPro" id="IPR029071">
    <property type="entry name" value="Ubiquitin-like_domsf"/>
</dbReference>
<dbReference type="PANTHER" id="PTHR45800">
    <property type="entry name" value="PHOSPHATIDYLINOSITOL 4-KINASE GAMMA"/>
    <property type="match status" value="1"/>
</dbReference>
<keyword evidence="5" id="KW-0067">ATP-binding</keyword>
<dbReference type="CDD" id="cd17039">
    <property type="entry name" value="Ubl_ubiquitin_like"/>
    <property type="match status" value="1"/>
</dbReference>
<feature type="region of interest" description="Disordered" evidence="6">
    <location>
        <begin position="640"/>
        <end position="662"/>
    </location>
</feature>
<feature type="compositionally biased region" description="Basic and acidic residues" evidence="6">
    <location>
        <begin position="681"/>
        <end position="690"/>
    </location>
</feature>
<dbReference type="SMART" id="SM00213">
    <property type="entry name" value="UBQ"/>
    <property type="match status" value="1"/>
</dbReference>
<dbReference type="SUPFAM" id="SSF54236">
    <property type="entry name" value="Ubiquitin-like"/>
    <property type="match status" value="1"/>
</dbReference>